<dbReference type="Gene3D" id="2.130.10.10">
    <property type="entry name" value="YVTN repeat-like/Quinoprotein amine dehydrogenase"/>
    <property type="match status" value="3"/>
</dbReference>
<evidence type="ECO:0000313" key="9">
    <source>
        <dbReference type="EMBL" id="TDW95769.1"/>
    </source>
</evidence>
<keyword evidence="5 6" id="KW-0472">Membrane</keyword>
<dbReference type="PANTHER" id="PTHR43739">
    <property type="entry name" value="XYLOGLUCANASE (EUROFUNG)"/>
    <property type="match status" value="1"/>
</dbReference>
<proteinExistence type="predicted"/>
<dbReference type="InterPro" id="IPR015943">
    <property type="entry name" value="WD40/YVTN_repeat-like_dom_sf"/>
</dbReference>
<dbReference type="OrthoDB" id="9757809at2"/>
<feature type="transmembrane region" description="Helical" evidence="6">
    <location>
        <begin position="96"/>
        <end position="117"/>
    </location>
</feature>
<organism evidence="9 10">
    <name type="scientific">Dinghuibacter silviterrae</name>
    <dbReference type="NCBI Taxonomy" id="1539049"/>
    <lineage>
        <taxon>Bacteria</taxon>
        <taxon>Pseudomonadati</taxon>
        <taxon>Bacteroidota</taxon>
        <taxon>Chitinophagia</taxon>
        <taxon>Chitinophagales</taxon>
        <taxon>Chitinophagaceae</taxon>
        <taxon>Dinghuibacter</taxon>
    </lineage>
</organism>
<keyword evidence="4 6" id="KW-1133">Transmembrane helix</keyword>
<dbReference type="InterPro" id="IPR031778">
    <property type="entry name" value="Sortilin_N"/>
</dbReference>
<dbReference type="SUPFAM" id="SSF110296">
    <property type="entry name" value="Oligoxyloglucan reducing end-specific cellobiohydrolase"/>
    <property type="match status" value="1"/>
</dbReference>
<protein>
    <submittedName>
        <fullName evidence="9">Sortilin (Neurotensin receptor 3)</fullName>
    </submittedName>
</protein>
<evidence type="ECO:0000256" key="4">
    <source>
        <dbReference type="ARBA" id="ARBA00022989"/>
    </source>
</evidence>
<reference evidence="9 10" key="1">
    <citation type="submission" date="2019-03" db="EMBL/GenBank/DDBJ databases">
        <title>Genomic Encyclopedia of Type Strains, Phase IV (KMG-IV): sequencing the most valuable type-strain genomes for metagenomic binning, comparative biology and taxonomic classification.</title>
        <authorList>
            <person name="Goeker M."/>
        </authorList>
    </citation>
    <scope>NUCLEOTIDE SEQUENCE [LARGE SCALE GENOMIC DNA]</scope>
    <source>
        <strain evidence="9 10">DSM 100059</strain>
    </source>
</reference>
<feature type="transmembrane region" description="Helical" evidence="6">
    <location>
        <begin position="55"/>
        <end position="76"/>
    </location>
</feature>
<dbReference type="Pfam" id="PF15902">
    <property type="entry name" value="Sortilin-Vps10"/>
    <property type="match status" value="1"/>
</dbReference>
<evidence type="ECO:0000256" key="3">
    <source>
        <dbReference type="ARBA" id="ARBA00022737"/>
    </source>
</evidence>
<dbReference type="InterPro" id="IPR013130">
    <property type="entry name" value="Fe3_Rdtase_TM_dom"/>
</dbReference>
<dbReference type="EMBL" id="SODV01000002">
    <property type="protein sequence ID" value="TDW95769.1"/>
    <property type="molecule type" value="Genomic_DNA"/>
</dbReference>
<dbReference type="InterPro" id="IPR052025">
    <property type="entry name" value="Xyloglucanase_GH74"/>
</dbReference>
<name>A0A4R8DE47_9BACT</name>
<comment type="caution">
    <text evidence="9">The sequence shown here is derived from an EMBL/GenBank/DDBJ whole genome shotgun (WGS) entry which is preliminary data.</text>
</comment>
<dbReference type="CDD" id="cd15482">
    <property type="entry name" value="Sialidase_non-viral"/>
    <property type="match status" value="2"/>
</dbReference>
<dbReference type="PANTHER" id="PTHR43739:SF5">
    <property type="entry name" value="EXO-ALPHA-SIALIDASE"/>
    <property type="match status" value="1"/>
</dbReference>
<keyword evidence="10" id="KW-1185">Reference proteome</keyword>
<evidence type="ECO:0000256" key="1">
    <source>
        <dbReference type="ARBA" id="ARBA00004141"/>
    </source>
</evidence>
<keyword evidence="9" id="KW-0675">Receptor</keyword>
<dbReference type="Pfam" id="PF01794">
    <property type="entry name" value="Ferric_reduct"/>
    <property type="match status" value="1"/>
</dbReference>
<feature type="transmembrane region" description="Helical" evidence="6">
    <location>
        <begin position="12"/>
        <end position="34"/>
    </location>
</feature>
<gene>
    <name evidence="9" type="ORF">EDB95_3580</name>
</gene>
<comment type="subcellular location">
    <subcellularLocation>
        <location evidence="1">Membrane</location>
        <topology evidence="1">Multi-pass membrane protein</topology>
    </subcellularLocation>
</comment>
<dbReference type="Proteomes" id="UP000294498">
    <property type="component" value="Unassembled WGS sequence"/>
</dbReference>
<evidence type="ECO:0000256" key="2">
    <source>
        <dbReference type="ARBA" id="ARBA00022692"/>
    </source>
</evidence>
<dbReference type="InterPro" id="IPR036278">
    <property type="entry name" value="Sialidase_sf"/>
</dbReference>
<evidence type="ECO:0000256" key="5">
    <source>
        <dbReference type="ARBA" id="ARBA00023136"/>
    </source>
</evidence>
<dbReference type="AlphaFoldDB" id="A0A4R8DE47"/>
<feature type="domain" description="Sortilin N-terminal" evidence="8">
    <location>
        <begin position="315"/>
        <end position="437"/>
    </location>
</feature>
<feature type="transmembrane region" description="Helical" evidence="6">
    <location>
        <begin position="129"/>
        <end position="149"/>
    </location>
</feature>
<dbReference type="GO" id="GO:0016020">
    <property type="term" value="C:membrane"/>
    <property type="evidence" value="ECO:0007669"/>
    <property type="project" value="UniProtKB-SubCell"/>
</dbReference>
<keyword evidence="3" id="KW-0677">Repeat</keyword>
<evidence type="ECO:0000259" key="7">
    <source>
        <dbReference type="Pfam" id="PF01794"/>
    </source>
</evidence>
<evidence type="ECO:0000259" key="8">
    <source>
        <dbReference type="Pfam" id="PF15902"/>
    </source>
</evidence>
<evidence type="ECO:0000256" key="6">
    <source>
        <dbReference type="SAM" id="Phobius"/>
    </source>
</evidence>
<dbReference type="RefSeq" id="WP_133995436.1">
    <property type="nucleotide sequence ID" value="NZ_SODV01000002.1"/>
</dbReference>
<accession>A0A4R8DE47</accession>
<feature type="transmembrane region" description="Helical" evidence="6">
    <location>
        <begin position="169"/>
        <end position="187"/>
    </location>
</feature>
<dbReference type="SUPFAM" id="SSF50939">
    <property type="entry name" value="Sialidases"/>
    <property type="match status" value="1"/>
</dbReference>
<feature type="transmembrane region" description="Helical" evidence="6">
    <location>
        <begin position="199"/>
        <end position="218"/>
    </location>
</feature>
<sequence length="1238" mass="137167">MDTSWLDLSSTIGLIATGVLTFNILLGMMLSTAYKRSPLWKRMPTLVKKVSIDDLHNWTAYVALVLALAHPLLLLPDKASKFTWVHILYPLHAPHQALWVLPGTVALYALVVVIVTTQKVVKNKMSFRAWKNIHLISYGTALLFVVHGIVMDPDLKDRPVDFFDAEKVLSEVCALVLLAATIVRYRYRLRKKLPAMPKITPTLILFCLVTGCVSAQSFDSSIFRQLRFRFIGPDGNRAIAVAGVPGDNNVSYVGAASGGLYKTEDAGITWRPIFDSTDNSSVGALAIAPSNPKQVWVGTGETFLIRPAEAMGNGVYKSVNAGRTWKNMGLVATGRISRVIVDPTDTNTVYVASLGNTHAPQQERGVYKTTDGGKTWERVLFVDEHTGCSDLAIDPQHPNILYAAMWQVTFNTWQLNSGGPGSGIFRSKDGGKTWERLSLPGGQAHPVGKTSVDVAYSQPNVVYALIEDKDPGLYRSDDGGDTWKLVFTSHSLAQRASYYTRVRVSTGDPNDVFTLSVTVMESKDGGKSFNGLHENGDYRPGGDTHDMWIDPKNPSRAMVAHDGCLNMTFSKGKTWQNVNLPIAQMYHVAVDNQVPYYVYGNKQDGFSYRGPSNSLQGGIPLGLWTGIGGCESGYAQPDPEDNNIVWSGCYDGGLDRVNLKTGDIRDVRAWPEAGYGYPPADMRYRWHWNYPMVVSRFGHKVYIGSQYVHVTGNGGQTWTVISPDLTTNDKSHQQSSGGVSTDNLFTFDGCTLYAMAESPLKDGLLWTGSNDGLVHVTKDGGAHWDDVTAHIPGLPKWATIRSIDASNFHEGTAYISVDAQFIGDFRPYIYKTTDYGQTWTSVSGDLPPSNSSFVHAIKEDPDKEGLLWAGTDNGLYFSPDDGSHWVHLKNNLPPVPVYGIAVQSNFRDLVLGTYGRGFYILDDLTPIRDFSADVQRSEAYLFPLRKAYRFREKPGIHGERSMTTGQNPPYGASINYYLKDSATDTVKVIILDGEGRHLQQIEGTNKPGVNRVWWDLGLQPYRLPPLRTRPEDADWVKLDSTGERAMVIYDLDIGPGLQAPKVLPGTYTVVLKIGQKEWKQPLDVLRDPHTQGSDQDIADQYAFGQKIYTSIQSTLHMIDTLETLRSKLLAAAEKTTDKKQKARLLKKENELYLVESLLHDVHQTGAREDIFRNPAQILERFLTISKESINGGSDFGPTDQHQEVYNLLDGRLKAATAQYRKALEGSLPIDKIEPPKHS</sequence>
<dbReference type="GO" id="GO:0010411">
    <property type="term" value="P:xyloglucan metabolic process"/>
    <property type="evidence" value="ECO:0007669"/>
    <property type="project" value="TreeGrafter"/>
</dbReference>
<keyword evidence="2 6" id="KW-0812">Transmembrane</keyword>
<feature type="domain" description="Ferric oxidoreductase" evidence="7">
    <location>
        <begin position="21"/>
        <end position="144"/>
    </location>
</feature>
<evidence type="ECO:0000313" key="10">
    <source>
        <dbReference type="Proteomes" id="UP000294498"/>
    </source>
</evidence>